<dbReference type="InterPro" id="IPR006311">
    <property type="entry name" value="TAT_signal"/>
</dbReference>
<dbReference type="Pfam" id="PF20127">
    <property type="entry name" value="DUF6517"/>
    <property type="match status" value="1"/>
</dbReference>
<dbReference type="AlphaFoldDB" id="Q9HNM1"/>
<sequence length="265" mass="27730">MHTAEPPTRCMHRRSFIGGVSAAGLGILGGCSAAVGTVAPPDVSSDALDAGGWERADRSEETVFSESYGPVEVAGKAVTLTYRNAELAAAVAEDTGGRVDATLGVFTASHINFDPPLNDLPGNVGRAEVLDKTTAQARSQFRRRMRDRGVTNITETGVETLTTATGQEPAMATFQGDYRVGDIEYETGGDTVTIDAGGIAVAGDLAVWNEGDDVVVAGGAYPAQNYTKTATRELSDAITITIDIDLGLTPADYRANVRQLMATTQ</sequence>
<dbReference type="HOGENOM" id="CLU_1080114_0_0_2"/>
<accession>Q9HNM1</accession>
<gene>
    <name evidence="1" type="ordered locus">VNG_2039H</name>
</gene>
<dbReference type="PROSITE" id="PS51318">
    <property type="entry name" value="TAT"/>
    <property type="match status" value="1"/>
</dbReference>
<proteinExistence type="predicted"/>
<dbReference type="InParanoid" id="Q9HNM1"/>
<dbReference type="PaxDb" id="64091-VNG_2039H"/>
<organism evidence="1 2">
    <name type="scientific">Halobacterium salinarum (strain ATCC 700922 / JCM 11081 / NRC-1)</name>
    <name type="common">Halobacterium halobium</name>
    <dbReference type="NCBI Taxonomy" id="64091"/>
    <lineage>
        <taxon>Archaea</taxon>
        <taxon>Methanobacteriati</taxon>
        <taxon>Methanobacteriota</taxon>
        <taxon>Stenosarchaea group</taxon>
        <taxon>Halobacteria</taxon>
        <taxon>Halobacteriales</taxon>
        <taxon>Halobacteriaceae</taxon>
        <taxon>Halobacterium</taxon>
        <taxon>Halobacterium salinarum NRC-34001</taxon>
    </lineage>
</organism>
<dbReference type="EMBL" id="AE004437">
    <property type="protein sequence ID" value="AAG20199.1"/>
    <property type="molecule type" value="Genomic_DNA"/>
</dbReference>
<dbReference type="Proteomes" id="UP000000554">
    <property type="component" value="Chromosome"/>
</dbReference>
<dbReference type="PATRIC" id="fig|64091.14.peg.1557"/>
<dbReference type="PIR" id="C84354">
    <property type="entry name" value="C84354"/>
</dbReference>
<name>Q9HNM1_HALSA</name>
<dbReference type="InterPro" id="IPR045396">
    <property type="entry name" value="DUF6517"/>
</dbReference>
<keyword evidence="2" id="KW-1185">Reference proteome</keyword>
<protein>
    <submittedName>
        <fullName evidence="1">Uncharacterized protein</fullName>
    </submittedName>
</protein>
<evidence type="ECO:0000313" key="1">
    <source>
        <dbReference type="EMBL" id="AAG20199.1"/>
    </source>
</evidence>
<reference evidence="1 2" key="1">
    <citation type="journal article" date="2000" name="Proc. Natl. Acad. Sci. U.S.A.">
        <title>Genome sequence of Halobacterium species NRC-1.</title>
        <authorList>
            <person name="Ng W.V."/>
            <person name="Kennedy S.P."/>
            <person name="Mahairas G.G."/>
            <person name="Berquist B."/>
            <person name="Pan M."/>
            <person name="Shukla H.D."/>
            <person name="Lasky S.R."/>
            <person name="Baliga N.S."/>
            <person name="Thorsson V."/>
            <person name="Sbrogna J."/>
            <person name="Swartzell S."/>
            <person name="Weir D."/>
            <person name="Hall J."/>
            <person name="Dahl T.A."/>
            <person name="Welti R."/>
            <person name="Goo Y.A."/>
            <person name="Leithauser B."/>
            <person name="Keller K."/>
            <person name="Cruz R."/>
            <person name="Danson M.J."/>
            <person name="Hough D.W."/>
            <person name="Maddocks D.G."/>
            <person name="Jablonski P.E."/>
            <person name="Krebs M.P."/>
            <person name="Angevine C.M."/>
            <person name="Dale H."/>
            <person name="Isenbarger T.A."/>
            <person name="Peck R.F."/>
            <person name="Pohlschroder M."/>
            <person name="Spudich J.L."/>
            <person name="Jung K.W."/>
            <person name="Alam M."/>
            <person name="Freitas T."/>
            <person name="Hou S."/>
            <person name="Daniels C.J."/>
            <person name="Dennis P.P."/>
            <person name="Omer A.D."/>
            <person name="Ebhardt H."/>
            <person name="Lowe T.M."/>
            <person name="Liang P."/>
            <person name="Riley M."/>
            <person name="Hood L."/>
            <person name="DasSarma S."/>
        </authorList>
    </citation>
    <scope>NUCLEOTIDE SEQUENCE [LARGE SCALE GENOMIC DNA]</scope>
    <source>
        <strain evidence="2">ATCC 700922 / JCM 11081 / NRC-1</strain>
    </source>
</reference>
<dbReference type="KEGG" id="hal:VNG_2039H"/>
<evidence type="ECO:0000313" key="2">
    <source>
        <dbReference type="Proteomes" id="UP000000554"/>
    </source>
</evidence>